<dbReference type="Proteomes" id="UP000481861">
    <property type="component" value="Unassembled WGS sequence"/>
</dbReference>
<feature type="compositionally biased region" description="Basic residues" evidence="1">
    <location>
        <begin position="1"/>
        <end position="11"/>
    </location>
</feature>
<organism evidence="2 3">
    <name type="scientific">Massariosphaeria phaeospora</name>
    <dbReference type="NCBI Taxonomy" id="100035"/>
    <lineage>
        <taxon>Eukaryota</taxon>
        <taxon>Fungi</taxon>
        <taxon>Dikarya</taxon>
        <taxon>Ascomycota</taxon>
        <taxon>Pezizomycotina</taxon>
        <taxon>Dothideomycetes</taxon>
        <taxon>Pleosporomycetidae</taxon>
        <taxon>Pleosporales</taxon>
        <taxon>Pleosporales incertae sedis</taxon>
        <taxon>Massariosphaeria</taxon>
    </lineage>
</organism>
<evidence type="ECO:0000313" key="2">
    <source>
        <dbReference type="EMBL" id="KAF2875520.1"/>
    </source>
</evidence>
<evidence type="ECO:0000313" key="3">
    <source>
        <dbReference type="Proteomes" id="UP000481861"/>
    </source>
</evidence>
<comment type="caution">
    <text evidence="2">The sequence shown here is derived from an EMBL/GenBank/DDBJ whole genome shotgun (WGS) entry which is preliminary data.</text>
</comment>
<accession>A0A7C8MAL1</accession>
<sequence>MAPVTKKRTRSSTRSSSSSPSTDSSSTTPSSRIQKRTKPSPTTTKKPAIDIFVLRAKLITACKASVPAAILHEAQTQLAENPGVKWISNAGEYKRYYILHLKDWHLHQVGTDWEAEAVTKSKGVDAGNGVRVYVEERVEWRAFVKGFRQGSGSMRGSGGSRGWAKGFLHGGRQR</sequence>
<keyword evidence="3" id="KW-1185">Reference proteome</keyword>
<name>A0A7C8MAL1_9PLEO</name>
<dbReference type="EMBL" id="JAADJZ010000004">
    <property type="protein sequence ID" value="KAF2875520.1"/>
    <property type="molecule type" value="Genomic_DNA"/>
</dbReference>
<gene>
    <name evidence="2" type="ORF">BDV95DRAFT_591008</name>
</gene>
<proteinExistence type="predicted"/>
<protein>
    <submittedName>
        <fullName evidence="2">Uncharacterized protein</fullName>
    </submittedName>
</protein>
<feature type="compositionally biased region" description="Low complexity" evidence="1">
    <location>
        <begin position="12"/>
        <end position="32"/>
    </location>
</feature>
<reference evidence="2 3" key="1">
    <citation type="submission" date="2020-01" db="EMBL/GenBank/DDBJ databases">
        <authorList>
            <consortium name="DOE Joint Genome Institute"/>
            <person name="Haridas S."/>
            <person name="Albert R."/>
            <person name="Binder M."/>
            <person name="Bloem J."/>
            <person name="Labutti K."/>
            <person name="Salamov A."/>
            <person name="Andreopoulos B."/>
            <person name="Baker S.E."/>
            <person name="Barry K."/>
            <person name="Bills G."/>
            <person name="Bluhm B.H."/>
            <person name="Cannon C."/>
            <person name="Castanera R."/>
            <person name="Culley D.E."/>
            <person name="Daum C."/>
            <person name="Ezra D."/>
            <person name="Gonzalez J.B."/>
            <person name="Henrissat B."/>
            <person name="Kuo A."/>
            <person name="Liang C."/>
            <person name="Lipzen A."/>
            <person name="Lutzoni F."/>
            <person name="Magnuson J."/>
            <person name="Mondo S."/>
            <person name="Nolan M."/>
            <person name="Ohm R."/>
            <person name="Pangilinan J."/>
            <person name="Park H.-J.H."/>
            <person name="Ramirez L."/>
            <person name="Alfaro M."/>
            <person name="Sun H."/>
            <person name="Tritt A."/>
            <person name="Yoshinaga Y."/>
            <person name="Zwiers L.-H.L."/>
            <person name="Turgeon B.G."/>
            <person name="Goodwin S.B."/>
            <person name="Spatafora J.W."/>
            <person name="Crous P.W."/>
            <person name="Grigoriev I.V."/>
        </authorList>
    </citation>
    <scope>NUCLEOTIDE SEQUENCE [LARGE SCALE GENOMIC DNA]</scope>
    <source>
        <strain evidence="2 3">CBS 611.86</strain>
    </source>
</reference>
<feature type="region of interest" description="Disordered" evidence="1">
    <location>
        <begin position="1"/>
        <end position="44"/>
    </location>
</feature>
<evidence type="ECO:0000256" key="1">
    <source>
        <dbReference type="SAM" id="MobiDB-lite"/>
    </source>
</evidence>
<dbReference type="AlphaFoldDB" id="A0A7C8MAL1"/>
<feature type="region of interest" description="Disordered" evidence="1">
    <location>
        <begin position="154"/>
        <end position="174"/>
    </location>
</feature>